<name>A0AAW1YAK4_RUBAR</name>
<feature type="transmembrane region" description="Helical" evidence="1">
    <location>
        <begin position="103"/>
        <end position="122"/>
    </location>
</feature>
<organism evidence="2 3">
    <name type="scientific">Rubus argutus</name>
    <name type="common">Southern blackberry</name>
    <dbReference type="NCBI Taxonomy" id="59490"/>
    <lineage>
        <taxon>Eukaryota</taxon>
        <taxon>Viridiplantae</taxon>
        <taxon>Streptophyta</taxon>
        <taxon>Embryophyta</taxon>
        <taxon>Tracheophyta</taxon>
        <taxon>Spermatophyta</taxon>
        <taxon>Magnoliopsida</taxon>
        <taxon>eudicotyledons</taxon>
        <taxon>Gunneridae</taxon>
        <taxon>Pentapetalae</taxon>
        <taxon>rosids</taxon>
        <taxon>fabids</taxon>
        <taxon>Rosales</taxon>
        <taxon>Rosaceae</taxon>
        <taxon>Rosoideae</taxon>
        <taxon>Rosoideae incertae sedis</taxon>
        <taxon>Rubus</taxon>
    </lineage>
</organism>
<dbReference type="Proteomes" id="UP001457282">
    <property type="component" value="Unassembled WGS sequence"/>
</dbReference>
<sequence>MKSIVASALMYGPDFGIPEFMAAGITAGFIMLILGVTGLMQLAYKVVPLSVVSGIQLAQGLSFAMSAVKYIQKVQDFLKAKSRKDRHCIDLDGLSYKKRLSNIMALLPTAFMNFVLGLILAFKRRPEVVMDITLGPSSIYSSSEAI</sequence>
<evidence type="ECO:0000313" key="3">
    <source>
        <dbReference type="Proteomes" id="UP001457282"/>
    </source>
</evidence>
<dbReference type="GO" id="GO:0015098">
    <property type="term" value="F:molybdate ion transmembrane transporter activity"/>
    <property type="evidence" value="ECO:0007669"/>
    <property type="project" value="InterPro"/>
</dbReference>
<keyword evidence="3" id="KW-1185">Reference proteome</keyword>
<evidence type="ECO:0000256" key="1">
    <source>
        <dbReference type="SAM" id="Phobius"/>
    </source>
</evidence>
<protein>
    <submittedName>
        <fullName evidence="2">Uncharacterized protein</fullName>
    </submittedName>
</protein>
<dbReference type="AlphaFoldDB" id="A0AAW1YAK4"/>
<comment type="caution">
    <text evidence="2">The sequence shown here is derived from an EMBL/GenBank/DDBJ whole genome shotgun (WGS) entry which is preliminary data.</text>
</comment>
<keyword evidence="1" id="KW-0472">Membrane</keyword>
<dbReference type="InterPro" id="IPR031563">
    <property type="entry name" value="MOT1/MOT2"/>
</dbReference>
<keyword evidence="1" id="KW-0812">Transmembrane</keyword>
<dbReference type="PANTHER" id="PTHR31970:SF0">
    <property type="entry name" value="MOLYBDATE TRANSPORTER 1"/>
    <property type="match status" value="1"/>
</dbReference>
<feature type="transmembrane region" description="Helical" evidence="1">
    <location>
        <begin position="46"/>
        <end position="68"/>
    </location>
</feature>
<dbReference type="Pfam" id="PF16983">
    <property type="entry name" value="MFS_MOT1"/>
    <property type="match status" value="1"/>
</dbReference>
<dbReference type="PANTHER" id="PTHR31970">
    <property type="match status" value="1"/>
</dbReference>
<proteinExistence type="predicted"/>
<dbReference type="EMBL" id="JBEDUW010000002">
    <property type="protein sequence ID" value="KAK9946134.1"/>
    <property type="molecule type" value="Genomic_DNA"/>
</dbReference>
<evidence type="ECO:0000313" key="2">
    <source>
        <dbReference type="EMBL" id="KAK9946134.1"/>
    </source>
</evidence>
<keyword evidence="1" id="KW-1133">Transmembrane helix</keyword>
<reference evidence="2 3" key="1">
    <citation type="journal article" date="2023" name="G3 (Bethesda)">
        <title>A chromosome-length genome assembly and annotation of blackberry (Rubus argutus, cv. 'Hillquist').</title>
        <authorList>
            <person name="Bruna T."/>
            <person name="Aryal R."/>
            <person name="Dudchenko O."/>
            <person name="Sargent D.J."/>
            <person name="Mead D."/>
            <person name="Buti M."/>
            <person name="Cavallini A."/>
            <person name="Hytonen T."/>
            <person name="Andres J."/>
            <person name="Pham M."/>
            <person name="Weisz D."/>
            <person name="Mascagni F."/>
            <person name="Usai G."/>
            <person name="Natali L."/>
            <person name="Bassil N."/>
            <person name="Fernandez G.E."/>
            <person name="Lomsadze A."/>
            <person name="Armour M."/>
            <person name="Olukolu B."/>
            <person name="Poorten T."/>
            <person name="Britton C."/>
            <person name="Davik J."/>
            <person name="Ashrafi H."/>
            <person name="Aiden E.L."/>
            <person name="Borodovsky M."/>
            <person name="Worthington M."/>
        </authorList>
    </citation>
    <scope>NUCLEOTIDE SEQUENCE [LARGE SCALE GENOMIC DNA]</scope>
    <source>
        <strain evidence="2">PI 553951</strain>
    </source>
</reference>
<gene>
    <name evidence="2" type="ORF">M0R45_011611</name>
</gene>
<accession>A0AAW1YAK4</accession>
<feature type="transmembrane region" description="Helical" evidence="1">
    <location>
        <begin position="20"/>
        <end position="39"/>
    </location>
</feature>